<proteinExistence type="inferred from homology"/>
<dbReference type="InterPro" id="IPR005368">
    <property type="entry name" value="UPF0175"/>
</dbReference>
<dbReference type="Pfam" id="PF03683">
    <property type="entry name" value="UPF0175"/>
    <property type="match status" value="1"/>
</dbReference>
<dbReference type="EMBL" id="PXOH01000001">
    <property type="protein sequence ID" value="PSF39218.1"/>
    <property type="molecule type" value="Genomic_DNA"/>
</dbReference>
<dbReference type="InterPro" id="IPR052264">
    <property type="entry name" value="UPF0175_domain"/>
</dbReference>
<dbReference type="PANTHER" id="PTHR37525:SF1">
    <property type="entry name" value="UPF0175 PROTEIN SSL1255"/>
    <property type="match status" value="1"/>
</dbReference>
<dbReference type="AlphaFoldDB" id="A0A2T1M321"/>
<evidence type="ECO:0000313" key="2">
    <source>
        <dbReference type="EMBL" id="PSF39218.1"/>
    </source>
</evidence>
<accession>A0A2T1M321</accession>
<sequence length="84" mass="9689">MSLQILIPDSILQAIRLPEQRIEQELLQELAVTLYAQDFLSFGKARELAQMDKYEFGKLLGKRGIVRHYSSPELDDDLTYVCSE</sequence>
<keyword evidence="3" id="KW-1185">Reference proteome</keyword>
<dbReference type="Proteomes" id="UP000239001">
    <property type="component" value="Unassembled WGS sequence"/>
</dbReference>
<dbReference type="RefSeq" id="WP_106454841.1">
    <property type="nucleotide sequence ID" value="NZ_PXOH01000001.1"/>
</dbReference>
<gene>
    <name evidence="2" type="ORF">C7H19_00045</name>
</gene>
<reference evidence="2 3" key="1">
    <citation type="submission" date="2018-03" db="EMBL/GenBank/DDBJ databases">
        <title>The ancient ancestry and fast evolution of plastids.</title>
        <authorList>
            <person name="Moore K.R."/>
            <person name="Magnabosco C."/>
            <person name="Momper L."/>
            <person name="Gold D.A."/>
            <person name="Bosak T."/>
            <person name="Fournier G.P."/>
        </authorList>
    </citation>
    <scope>NUCLEOTIDE SEQUENCE [LARGE SCALE GENOMIC DNA]</scope>
    <source>
        <strain evidence="2 3">CCALA 016</strain>
    </source>
</reference>
<evidence type="ECO:0000313" key="3">
    <source>
        <dbReference type="Proteomes" id="UP000239001"/>
    </source>
</evidence>
<protein>
    <submittedName>
        <fullName evidence="2">Uncharacterized protein</fullName>
    </submittedName>
</protein>
<reference evidence="2 3" key="2">
    <citation type="submission" date="2018-03" db="EMBL/GenBank/DDBJ databases">
        <authorList>
            <person name="Keele B.F."/>
        </authorList>
    </citation>
    <scope>NUCLEOTIDE SEQUENCE [LARGE SCALE GENOMIC DNA]</scope>
    <source>
        <strain evidence="2 3">CCALA 016</strain>
    </source>
</reference>
<dbReference type="PANTHER" id="PTHR37525">
    <property type="entry name" value="UPF0175 PROTEIN SSL1255"/>
    <property type="match status" value="1"/>
</dbReference>
<evidence type="ECO:0000256" key="1">
    <source>
        <dbReference type="ARBA" id="ARBA00005651"/>
    </source>
</evidence>
<name>A0A2T1M321_9CHRO</name>
<comment type="similarity">
    <text evidence="1">Belongs to the UPF0175 family.</text>
</comment>
<dbReference type="OrthoDB" id="5522905at2"/>
<organism evidence="2 3">
    <name type="scientific">Aphanothece hegewaldii CCALA 016</name>
    <dbReference type="NCBI Taxonomy" id="2107694"/>
    <lineage>
        <taxon>Bacteria</taxon>
        <taxon>Bacillati</taxon>
        <taxon>Cyanobacteriota</taxon>
        <taxon>Cyanophyceae</taxon>
        <taxon>Oscillatoriophycideae</taxon>
        <taxon>Chroococcales</taxon>
        <taxon>Aphanothecaceae</taxon>
        <taxon>Aphanothece</taxon>
    </lineage>
</organism>
<comment type="caution">
    <text evidence="2">The sequence shown here is derived from an EMBL/GenBank/DDBJ whole genome shotgun (WGS) entry which is preliminary data.</text>
</comment>